<dbReference type="GO" id="GO:0005739">
    <property type="term" value="C:mitochondrion"/>
    <property type="evidence" value="ECO:0007669"/>
    <property type="project" value="TreeGrafter"/>
</dbReference>
<dbReference type="InterPro" id="IPR027417">
    <property type="entry name" value="P-loop_NTPase"/>
</dbReference>
<dbReference type="HAMAP" id="MF_00185">
    <property type="entry name" value="IPP_trans"/>
    <property type="match status" value="1"/>
</dbReference>
<feature type="compositionally biased region" description="Basic residues" evidence="5">
    <location>
        <begin position="500"/>
        <end position="521"/>
    </location>
</feature>
<dbReference type="PANTHER" id="PTHR11088:SF89">
    <property type="entry name" value="TRNA DIMETHYLALLYLTRANSFERASE"/>
    <property type="match status" value="1"/>
</dbReference>
<gene>
    <name evidence="6" type="ORF">D9758_001783</name>
</gene>
<evidence type="ECO:0000313" key="6">
    <source>
        <dbReference type="EMBL" id="KAF5372983.1"/>
    </source>
</evidence>
<evidence type="ECO:0000313" key="7">
    <source>
        <dbReference type="Proteomes" id="UP000559256"/>
    </source>
</evidence>
<name>A0A8H5LXC1_9AGAR</name>
<dbReference type="AlphaFoldDB" id="A0A8H5LXC1"/>
<dbReference type="GO" id="GO:0052381">
    <property type="term" value="F:tRNA dimethylallyltransferase activity"/>
    <property type="evidence" value="ECO:0007669"/>
    <property type="project" value="InterPro"/>
</dbReference>
<dbReference type="GO" id="GO:0006400">
    <property type="term" value="P:tRNA modification"/>
    <property type="evidence" value="ECO:0007669"/>
    <property type="project" value="TreeGrafter"/>
</dbReference>
<evidence type="ECO:0000256" key="5">
    <source>
        <dbReference type="SAM" id="MobiDB-lite"/>
    </source>
</evidence>
<keyword evidence="7" id="KW-1185">Reference proteome</keyword>
<keyword evidence="3" id="KW-0547">Nucleotide-binding</keyword>
<dbReference type="OrthoDB" id="775260at2759"/>
<organism evidence="6 7">
    <name type="scientific">Tetrapyrgos nigripes</name>
    <dbReference type="NCBI Taxonomy" id="182062"/>
    <lineage>
        <taxon>Eukaryota</taxon>
        <taxon>Fungi</taxon>
        <taxon>Dikarya</taxon>
        <taxon>Basidiomycota</taxon>
        <taxon>Agaricomycotina</taxon>
        <taxon>Agaricomycetes</taxon>
        <taxon>Agaricomycetidae</taxon>
        <taxon>Agaricales</taxon>
        <taxon>Marasmiineae</taxon>
        <taxon>Marasmiaceae</taxon>
        <taxon>Tetrapyrgos</taxon>
    </lineage>
</organism>
<sequence>MDIGDAIERKEQSGHVILVSIDFLDSKMALRPLIAICGPTGVGKSKLAIELALHLSQQGFSHGWHGAKVINADAMQVYDGMPAITNKVTQEEMQGVPHVLMGFKAPNEQYVVGQWVRDAMAEVEDAHHKKQVPIVVGGTSYWLQHLLFPNRLAQDSPTDVRSERTSEPLSDRLTQSISSLPSDLLDLFNALPDPPPSADTDPEAAYALYKLLKELDDAVAQRWHWKDTRKVIRSLRIIQESGRKPSEIIDEQSQEELRPRYRTLCFWIYANPDVLKPRLDLRVDRMIGQGLLDEVRELLRVAKTLAPATQENGELTSDYTFGIYQSIGKVFFFQKILLSMTLYTIGYREFHKYLALPEPSGKEFATALEKMKTSTRQYAKKQVSWLRNTLLPALYAANKPKQTSWTYLLDATELGDHWSTNVQQPALKLCDSFLNHEILPDPLSLSDTAKQVLGAIKEKPTDPNALLNAHKKVTCPVCTVNPEQPYMVEEGEKWDVHVKGRAHRRKLAKQKHATRQEHKRRTSLDQPRTGNSDEEQDTLSQPESELDYGPS</sequence>
<dbReference type="Gene3D" id="1.10.20.140">
    <property type="match status" value="1"/>
</dbReference>
<evidence type="ECO:0008006" key="8">
    <source>
        <dbReference type="Google" id="ProtNLM"/>
    </source>
</evidence>
<comment type="similarity">
    <text evidence="1">Belongs to the IPP transferase family.</text>
</comment>
<evidence type="ECO:0000256" key="3">
    <source>
        <dbReference type="ARBA" id="ARBA00022741"/>
    </source>
</evidence>
<keyword evidence="2" id="KW-0808">Transferase</keyword>
<dbReference type="Proteomes" id="UP000559256">
    <property type="component" value="Unassembled WGS sequence"/>
</dbReference>
<dbReference type="Gene3D" id="3.40.50.300">
    <property type="entry name" value="P-loop containing nucleotide triphosphate hydrolases"/>
    <property type="match status" value="1"/>
</dbReference>
<comment type="caution">
    <text evidence="6">The sequence shown here is derived from an EMBL/GenBank/DDBJ whole genome shotgun (WGS) entry which is preliminary data.</text>
</comment>
<evidence type="ECO:0000256" key="1">
    <source>
        <dbReference type="ARBA" id="ARBA00005842"/>
    </source>
</evidence>
<feature type="region of interest" description="Disordered" evidence="5">
    <location>
        <begin position="500"/>
        <end position="551"/>
    </location>
</feature>
<proteinExistence type="inferred from homology"/>
<dbReference type="EMBL" id="JAACJM010000004">
    <property type="protein sequence ID" value="KAF5372983.1"/>
    <property type="molecule type" value="Genomic_DNA"/>
</dbReference>
<dbReference type="Gene3D" id="3.30.160.60">
    <property type="entry name" value="Classic Zinc Finger"/>
    <property type="match status" value="1"/>
</dbReference>
<dbReference type="InterPro" id="IPR018022">
    <property type="entry name" value="IPT"/>
</dbReference>
<protein>
    <recommendedName>
        <fullName evidence="8">tRNA isopentenyltransferase</fullName>
    </recommendedName>
</protein>
<dbReference type="Pfam" id="PF01715">
    <property type="entry name" value="IPPT"/>
    <property type="match status" value="1"/>
</dbReference>
<accession>A0A8H5LXC1</accession>
<keyword evidence="4" id="KW-0067">ATP-binding</keyword>
<evidence type="ECO:0000256" key="4">
    <source>
        <dbReference type="ARBA" id="ARBA00022840"/>
    </source>
</evidence>
<reference evidence="6 7" key="1">
    <citation type="journal article" date="2020" name="ISME J.">
        <title>Uncovering the hidden diversity of litter-decomposition mechanisms in mushroom-forming fungi.</title>
        <authorList>
            <person name="Floudas D."/>
            <person name="Bentzer J."/>
            <person name="Ahren D."/>
            <person name="Johansson T."/>
            <person name="Persson P."/>
            <person name="Tunlid A."/>
        </authorList>
    </citation>
    <scope>NUCLEOTIDE SEQUENCE [LARGE SCALE GENOMIC DNA]</scope>
    <source>
        <strain evidence="6 7">CBS 291.85</strain>
    </source>
</reference>
<evidence type="ECO:0000256" key="2">
    <source>
        <dbReference type="ARBA" id="ARBA00022679"/>
    </source>
</evidence>
<dbReference type="SUPFAM" id="SSF52540">
    <property type="entry name" value="P-loop containing nucleoside triphosphate hydrolases"/>
    <property type="match status" value="2"/>
</dbReference>
<dbReference type="GO" id="GO:0005524">
    <property type="term" value="F:ATP binding"/>
    <property type="evidence" value="ECO:0007669"/>
    <property type="project" value="UniProtKB-KW"/>
</dbReference>
<dbReference type="PANTHER" id="PTHR11088">
    <property type="entry name" value="TRNA DIMETHYLALLYLTRANSFERASE"/>
    <property type="match status" value="1"/>
</dbReference>
<dbReference type="InterPro" id="IPR039657">
    <property type="entry name" value="Dimethylallyltransferase"/>
</dbReference>